<feature type="region of interest" description="Disordered" evidence="1">
    <location>
        <begin position="37"/>
        <end position="83"/>
    </location>
</feature>
<dbReference type="EMBL" id="JAGTXO010000003">
    <property type="protein sequence ID" value="KAG8468942.1"/>
    <property type="molecule type" value="Genomic_DNA"/>
</dbReference>
<dbReference type="Proteomes" id="UP000751190">
    <property type="component" value="Unassembled WGS sequence"/>
</dbReference>
<feature type="compositionally biased region" description="Basic and acidic residues" evidence="1">
    <location>
        <begin position="53"/>
        <end position="68"/>
    </location>
</feature>
<dbReference type="AlphaFoldDB" id="A0A8J5XUU9"/>
<reference evidence="2" key="1">
    <citation type="submission" date="2021-05" db="EMBL/GenBank/DDBJ databases">
        <title>The genome of the haptophyte Pavlova lutheri (Diacronema luteri, Pavlovales) - a model for lipid biosynthesis in eukaryotic algae.</title>
        <authorList>
            <person name="Hulatt C.J."/>
            <person name="Posewitz M.C."/>
        </authorList>
    </citation>
    <scope>NUCLEOTIDE SEQUENCE</scope>
    <source>
        <strain evidence="2">NIVA-4/92</strain>
    </source>
</reference>
<protein>
    <submittedName>
        <fullName evidence="2">Uncharacterized protein</fullName>
    </submittedName>
</protein>
<evidence type="ECO:0000313" key="2">
    <source>
        <dbReference type="EMBL" id="KAG8468942.1"/>
    </source>
</evidence>
<evidence type="ECO:0000313" key="3">
    <source>
        <dbReference type="Proteomes" id="UP000751190"/>
    </source>
</evidence>
<name>A0A8J5XUU9_DIALT</name>
<organism evidence="2 3">
    <name type="scientific">Diacronema lutheri</name>
    <name type="common">Unicellular marine alga</name>
    <name type="synonym">Monochrysis lutheri</name>
    <dbReference type="NCBI Taxonomy" id="2081491"/>
    <lineage>
        <taxon>Eukaryota</taxon>
        <taxon>Haptista</taxon>
        <taxon>Haptophyta</taxon>
        <taxon>Pavlovophyceae</taxon>
        <taxon>Pavlovales</taxon>
        <taxon>Pavlovaceae</taxon>
        <taxon>Diacronema</taxon>
    </lineage>
</organism>
<sequence length="681" mass="72638">MAPAQTRREALLEEVGADLLETLAAALQAKRGAFTRTAAANTSETACGAPPAERARGDEQRARQERVPRGAADAGAPAGVSSAELARRAVSPVGLTYRTPWTSRAHRRCDAHPDGGRASPFVAWAASRASPGAGADGTPRFMRPLTRPRAQNRATSFAAAALSPTLRWQSAPAAATAVPLDLRSPLGSNGRADSPDGEGARGRFQPGEMIVREARWQLRARRRRRHLRAWRAATRAARAARARARDRAAHVLHGWAAMNCGWQLETAARELLAELAEARGGLARALRRLVDWARAARARRAWRLRELCAAPAPRGPFALAGMRWLGDVAKSARTDGGAPASARGSTAESSLRALRRAAARAAGLHEFGRVAWRAWRDVAAASAAHVHARLAAARSPARARMRGAFRQLLGAAASGAQRELAAAARRRLALRHGRAALAARAARAACQSAAPAAADVARRWGLRRWAAAPAHDVALSAAGVVALAARAAARELSRFARAARARLRARGLTRVATAAWRARARRWAALQWRRDVDQRLAFYAARDAFRWRAASRALAVLLRGARTRLGAQMLHVEAAGAAAALARRAALARWRSTRATGGKRSDGQSATHRMRLGALWPEDGGASPKGDFCDTCALASASARGSEATLRWSSPTDVRSPAASARSRRSARQSDVASPGFSDQF</sequence>
<feature type="compositionally biased region" description="Low complexity" evidence="1">
    <location>
        <begin position="69"/>
        <end position="83"/>
    </location>
</feature>
<keyword evidence="3" id="KW-1185">Reference proteome</keyword>
<accession>A0A8J5XUU9</accession>
<comment type="caution">
    <text evidence="2">The sequence shown here is derived from an EMBL/GenBank/DDBJ whole genome shotgun (WGS) entry which is preliminary data.</text>
</comment>
<feature type="region of interest" description="Disordered" evidence="1">
    <location>
        <begin position="640"/>
        <end position="681"/>
    </location>
</feature>
<proteinExistence type="predicted"/>
<evidence type="ECO:0000256" key="1">
    <source>
        <dbReference type="SAM" id="MobiDB-lite"/>
    </source>
</evidence>
<feature type="region of interest" description="Disordered" evidence="1">
    <location>
        <begin position="182"/>
        <end position="203"/>
    </location>
</feature>
<gene>
    <name evidence="2" type="ORF">KFE25_007460</name>
</gene>